<dbReference type="Gene3D" id="3.30.750.44">
    <property type="match status" value="1"/>
</dbReference>
<evidence type="ECO:0000313" key="4">
    <source>
        <dbReference type="Proteomes" id="UP000302139"/>
    </source>
</evidence>
<feature type="compositionally biased region" description="Low complexity" evidence="1">
    <location>
        <begin position="248"/>
        <end position="261"/>
    </location>
</feature>
<name>A0A4D4MBT3_STRAX</name>
<feature type="compositionally biased region" description="Low complexity" evidence="1">
    <location>
        <begin position="203"/>
        <end position="219"/>
    </location>
</feature>
<evidence type="ECO:0000313" key="3">
    <source>
        <dbReference type="EMBL" id="GDY69343.1"/>
    </source>
</evidence>
<evidence type="ECO:0000259" key="2">
    <source>
        <dbReference type="Pfam" id="PF14684"/>
    </source>
</evidence>
<dbReference type="InterPro" id="IPR028204">
    <property type="entry name" value="Tricorn_C1"/>
</dbReference>
<dbReference type="SUPFAM" id="SSF52096">
    <property type="entry name" value="ClpP/crotonase"/>
    <property type="match status" value="1"/>
</dbReference>
<comment type="caution">
    <text evidence="3">The sequence shown here is derived from an EMBL/GenBank/DDBJ whole genome shotgun (WGS) entry which is preliminary data.</text>
</comment>
<gene>
    <name evidence="3" type="ORF">SAV14893_087360</name>
</gene>
<sequence length="267" mass="28284">MAGTELAAGPVAAAPHAADRVDGVWRLDGYGTVLSVEDGRLREYQTTAVSCLRGDTARRTGQAGNSVIYTGDDTTVYRIRPAAGKAGATLHFDGSVGDRRLRRLPALPARCTEAAPTGALATFDVFWQTFEENYPFFAAKKTNWQTVRDRYRPRVYDGMPDTELFALLREMVLPLYDAHVGIDAGDTGSFAQSRPGTMPPAPDSTSRPSASSSSTTSPACGCGPSRTAVSGTPGCRTEPATCGSPASADTTATALPTRATAPSWMRR</sequence>
<feature type="domain" description="Tricorn protease C1" evidence="2">
    <location>
        <begin position="123"/>
        <end position="172"/>
    </location>
</feature>
<dbReference type="Pfam" id="PF14684">
    <property type="entry name" value="Tricorn_C1"/>
    <property type="match status" value="1"/>
</dbReference>
<proteinExistence type="predicted"/>
<protein>
    <recommendedName>
        <fullName evidence="2">Tricorn protease C1 domain-containing protein</fullName>
    </recommendedName>
</protein>
<dbReference type="Proteomes" id="UP000302139">
    <property type="component" value="Unassembled WGS sequence"/>
</dbReference>
<dbReference type="InterPro" id="IPR029045">
    <property type="entry name" value="ClpP/crotonase-like_dom_sf"/>
</dbReference>
<organism evidence="3 4">
    <name type="scientific">Streptomyces avermitilis</name>
    <dbReference type="NCBI Taxonomy" id="33903"/>
    <lineage>
        <taxon>Bacteria</taxon>
        <taxon>Bacillati</taxon>
        <taxon>Actinomycetota</taxon>
        <taxon>Actinomycetes</taxon>
        <taxon>Kitasatosporales</taxon>
        <taxon>Streptomycetaceae</taxon>
        <taxon>Streptomyces</taxon>
    </lineage>
</organism>
<dbReference type="EMBL" id="BJHX01000002">
    <property type="protein sequence ID" value="GDY69343.1"/>
    <property type="molecule type" value="Genomic_DNA"/>
</dbReference>
<feature type="region of interest" description="Disordered" evidence="1">
    <location>
        <begin position="187"/>
        <end position="267"/>
    </location>
</feature>
<dbReference type="AlphaFoldDB" id="A0A4D4MBT3"/>
<reference evidence="3 4" key="1">
    <citation type="submission" date="2019-04" db="EMBL/GenBank/DDBJ databases">
        <title>Draft genome sequences of Streptomyces avermitilis NBRC 14893.</title>
        <authorList>
            <person name="Komaki H."/>
            <person name="Tamura T."/>
            <person name="Hosoyama A."/>
        </authorList>
    </citation>
    <scope>NUCLEOTIDE SEQUENCE [LARGE SCALE GENOMIC DNA]</scope>
    <source>
        <strain evidence="3 4">NBRC 14893</strain>
    </source>
</reference>
<evidence type="ECO:0000256" key="1">
    <source>
        <dbReference type="SAM" id="MobiDB-lite"/>
    </source>
</evidence>
<accession>A0A4D4MBT3</accession>